<dbReference type="InterPro" id="IPR017423">
    <property type="entry name" value="TRM6"/>
</dbReference>
<name>A0A9P1H7F1_9PEZI</name>
<evidence type="ECO:0000313" key="9">
    <source>
        <dbReference type="Proteomes" id="UP000838763"/>
    </source>
</evidence>
<gene>
    <name evidence="8" type="ORF">PPNO1_LOCUS7010</name>
</gene>
<keyword evidence="4" id="KW-0819">tRNA processing</keyword>
<dbReference type="PANTHER" id="PTHR12945:SF0">
    <property type="entry name" value="TRNA (ADENINE(58)-N(1))-METHYLTRANSFERASE NON-CATALYTIC SUBUNIT TRM6"/>
    <property type="match status" value="1"/>
</dbReference>
<comment type="similarity">
    <text evidence="2">Belongs to the TRM6/GCD10 family.</text>
</comment>
<dbReference type="GO" id="GO:0030488">
    <property type="term" value="P:tRNA methylation"/>
    <property type="evidence" value="ECO:0007669"/>
    <property type="project" value="InterPro"/>
</dbReference>
<evidence type="ECO:0000256" key="1">
    <source>
        <dbReference type="ARBA" id="ARBA00004123"/>
    </source>
</evidence>
<organism evidence="8 9">
    <name type="scientific">Parascedosporium putredinis</name>
    <dbReference type="NCBI Taxonomy" id="1442378"/>
    <lineage>
        <taxon>Eukaryota</taxon>
        <taxon>Fungi</taxon>
        <taxon>Dikarya</taxon>
        <taxon>Ascomycota</taxon>
        <taxon>Pezizomycotina</taxon>
        <taxon>Sordariomycetes</taxon>
        <taxon>Hypocreomycetidae</taxon>
        <taxon>Microascales</taxon>
        <taxon>Microascaceae</taxon>
        <taxon>Parascedosporium</taxon>
    </lineage>
</organism>
<keyword evidence="5" id="KW-0539">Nucleus</keyword>
<dbReference type="OrthoDB" id="10254665at2759"/>
<evidence type="ECO:0000256" key="2">
    <source>
        <dbReference type="ARBA" id="ARBA00008320"/>
    </source>
</evidence>
<evidence type="ECO:0000256" key="7">
    <source>
        <dbReference type="SAM" id="MobiDB-lite"/>
    </source>
</evidence>
<dbReference type="GO" id="GO:0031515">
    <property type="term" value="C:tRNA (m1A) methyltransferase complex"/>
    <property type="evidence" value="ECO:0007669"/>
    <property type="project" value="InterPro"/>
</dbReference>
<dbReference type="GO" id="GO:0005634">
    <property type="term" value="C:nucleus"/>
    <property type="evidence" value="ECO:0007669"/>
    <property type="project" value="UniProtKB-SubCell"/>
</dbReference>
<accession>A0A9P1H7F1</accession>
<evidence type="ECO:0000256" key="3">
    <source>
        <dbReference type="ARBA" id="ARBA00021704"/>
    </source>
</evidence>
<dbReference type="EMBL" id="CALLCH030000016">
    <property type="protein sequence ID" value="CAI4217397.1"/>
    <property type="molecule type" value="Genomic_DNA"/>
</dbReference>
<sequence length="383" mass="41841">MSTAPRTSRRPSPPSKLACPQYPASRADGWQVVGCRRYRRLAGRCHGGEDGHITPRRSTKLTQARGAKPNATETATTSAPEEDKKEPEAAVADQDVEMADTTTATAPETDAPAPTTTTEATADAADGETATAKDKAEKSRPRHYDRDDLEIPYAGCNTMTLLHSNSQPNLSFLKYYDFDFAAPNPLRPPPLAHQPPLAQLAAAPRARAGRHLRRRARPRFSGLVTASTLDPVSLLKHTLPLLSPGAPIAIYSQSVEALTQLADCFSVARRAAWITDPPRETDGLSPEELERWPGSEDFPVNPTLLLGTTVQTSRVRQWQVLPGRTHPLMTGRGGSEGYIFTAWKALPATGKVEARGGIRGRRLLPQCRRRRQRPRRDSRGCVG</sequence>
<feature type="region of interest" description="Disordered" evidence="7">
    <location>
        <begin position="1"/>
        <end position="28"/>
    </location>
</feature>
<proteinExistence type="inferred from homology"/>
<evidence type="ECO:0000256" key="4">
    <source>
        <dbReference type="ARBA" id="ARBA00022694"/>
    </source>
</evidence>
<evidence type="ECO:0000256" key="5">
    <source>
        <dbReference type="ARBA" id="ARBA00023242"/>
    </source>
</evidence>
<dbReference type="PANTHER" id="PTHR12945">
    <property type="entry name" value="TRANSLATION INITIATION FACTOR EIF3-RELATED"/>
    <property type="match status" value="1"/>
</dbReference>
<feature type="compositionally biased region" description="Low complexity" evidence="7">
    <location>
        <begin position="89"/>
        <end position="130"/>
    </location>
</feature>
<evidence type="ECO:0000313" key="8">
    <source>
        <dbReference type="EMBL" id="CAI4217397.1"/>
    </source>
</evidence>
<feature type="region of interest" description="Disordered" evidence="7">
    <location>
        <begin position="42"/>
        <end position="146"/>
    </location>
</feature>
<evidence type="ECO:0000256" key="6">
    <source>
        <dbReference type="ARBA" id="ARBA00032319"/>
    </source>
</evidence>
<dbReference type="AlphaFoldDB" id="A0A9P1H7F1"/>
<comment type="subcellular location">
    <subcellularLocation>
        <location evidence="1">Nucleus</location>
    </subcellularLocation>
</comment>
<protein>
    <recommendedName>
        <fullName evidence="3">tRNA (adenine(58)-N(1))-methyltransferase non-catalytic subunit TRM6</fullName>
    </recommendedName>
    <alternativeName>
        <fullName evidence="6">tRNA(m1A58)-methyltransferase subunit TRM6</fullName>
    </alternativeName>
</protein>
<dbReference type="Proteomes" id="UP000838763">
    <property type="component" value="Unassembled WGS sequence"/>
</dbReference>
<comment type="caution">
    <text evidence="8">The sequence shown here is derived from an EMBL/GenBank/DDBJ whole genome shotgun (WGS) entry which is preliminary data.</text>
</comment>
<reference evidence="8" key="1">
    <citation type="submission" date="2022-11" db="EMBL/GenBank/DDBJ databases">
        <authorList>
            <person name="Scott C."/>
            <person name="Bruce N."/>
        </authorList>
    </citation>
    <scope>NUCLEOTIDE SEQUENCE</scope>
</reference>
<feature type="compositionally biased region" description="Basic and acidic residues" evidence="7">
    <location>
        <begin position="131"/>
        <end position="146"/>
    </location>
</feature>
<keyword evidence="9" id="KW-1185">Reference proteome</keyword>